<gene>
    <name evidence="2" type="ORF">Q0S36_05155</name>
</gene>
<feature type="signal peptide" evidence="1">
    <location>
        <begin position="1"/>
        <end position="38"/>
    </location>
</feature>
<name>A0ABT8Q9Z6_9GAMM</name>
<sequence>MLASTVFTWRQGMGKGLTWRTVACTLLPMMAAAGGVQAQNYGYDDRYDDRSGNGIVRCESIKNRSNECRLEGRARMIRQLSGSPCVEGETWGQSRYGVWVTQGCRAEFVGEYRRPGGGGGGWGGGGGNGWGGSQWGGGGQVIACHSNDRRQQYCDAQVRRGVRLVRQESRSACIEGQSWGWDRRGIWVSNGCRAQFQVN</sequence>
<keyword evidence="1" id="KW-0732">Signal</keyword>
<dbReference type="EMBL" id="JAUKNN010000009">
    <property type="protein sequence ID" value="MDN8668708.1"/>
    <property type="molecule type" value="Genomic_DNA"/>
</dbReference>
<dbReference type="Proteomes" id="UP001174315">
    <property type="component" value="Unassembled WGS sequence"/>
</dbReference>
<evidence type="ECO:0000313" key="2">
    <source>
        <dbReference type="EMBL" id="MDN8668708.1"/>
    </source>
</evidence>
<dbReference type="InterPro" id="IPR021381">
    <property type="entry name" value="DUF3011"/>
</dbReference>
<proteinExistence type="predicted"/>
<keyword evidence="3" id="KW-1185">Reference proteome</keyword>
<evidence type="ECO:0000256" key="1">
    <source>
        <dbReference type="SAM" id="SignalP"/>
    </source>
</evidence>
<comment type="caution">
    <text evidence="2">The sequence shown here is derived from an EMBL/GenBank/DDBJ whole genome shotgun (WGS) entry which is preliminary data.</text>
</comment>
<accession>A0ABT8Q9Z6</accession>
<feature type="chain" id="PRO_5046273036" evidence="1">
    <location>
        <begin position="39"/>
        <end position="199"/>
    </location>
</feature>
<organism evidence="2 3">
    <name type="scientific">Stenotrophomonas indicatrix</name>
    <dbReference type="NCBI Taxonomy" id="2045451"/>
    <lineage>
        <taxon>Bacteria</taxon>
        <taxon>Pseudomonadati</taxon>
        <taxon>Pseudomonadota</taxon>
        <taxon>Gammaproteobacteria</taxon>
        <taxon>Lysobacterales</taxon>
        <taxon>Lysobacteraceae</taxon>
        <taxon>Stenotrophomonas</taxon>
    </lineage>
</organism>
<evidence type="ECO:0000313" key="3">
    <source>
        <dbReference type="Proteomes" id="UP001174315"/>
    </source>
</evidence>
<protein>
    <submittedName>
        <fullName evidence="2">DUF3011 domain-containing protein</fullName>
    </submittedName>
</protein>
<reference evidence="2" key="1">
    <citation type="submission" date="2023-07" db="EMBL/GenBank/DDBJ databases">
        <title>Stenotrophomonas isolates from soil.</title>
        <authorList>
            <person name="Sharma V."/>
            <person name="Zur-Pinska J."/>
            <person name="Hay A.G."/>
        </authorList>
    </citation>
    <scope>NUCLEOTIDE SEQUENCE</scope>
    <source>
        <strain evidence="2">C2</strain>
    </source>
</reference>
<dbReference type="Pfam" id="PF11218">
    <property type="entry name" value="DUF3011"/>
    <property type="match status" value="1"/>
</dbReference>